<proteinExistence type="predicted"/>
<keyword evidence="1" id="KW-1133">Transmembrane helix</keyword>
<keyword evidence="1" id="KW-0812">Transmembrane</keyword>
<protein>
    <submittedName>
        <fullName evidence="2">Uncharacterized protein</fullName>
    </submittedName>
</protein>
<feature type="transmembrane region" description="Helical" evidence="1">
    <location>
        <begin position="26"/>
        <end position="44"/>
    </location>
</feature>
<gene>
    <name evidence="2" type="ORF">LEP1GSC062_3909</name>
</gene>
<reference evidence="2" key="1">
    <citation type="submission" date="2013-05" db="EMBL/GenBank/DDBJ databases">
        <authorList>
            <person name="Harkins D.M."/>
            <person name="Durkin A.S."/>
            <person name="Brinkac L.M."/>
            <person name="Haft D.H."/>
            <person name="Selengut J.D."/>
            <person name="Sanka R."/>
            <person name="DePew J."/>
            <person name="Purushe J."/>
            <person name="Hartskeerl R.A."/>
            <person name="Ahmed A."/>
            <person name="van der Linden H."/>
            <person name="Goris M.G.A."/>
            <person name="Vinetz J.M."/>
            <person name="Sutton G.G."/>
            <person name="Nierman W.C."/>
            <person name="Fouts D.E."/>
        </authorList>
    </citation>
    <scope>NUCLEOTIDE SEQUENCE [LARGE SCALE GENOMIC DNA]</scope>
    <source>
        <strain evidence="2">L 60</strain>
    </source>
</reference>
<dbReference type="AlphaFoldDB" id="V6I1S5"/>
<accession>V6I1S5</accession>
<keyword evidence="1" id="KW-0472">Membrane</keyword>
<dbReference type="EMBL" id="AHMT02000016">
    <property type="protein sequence ID" value="EQA63791.1"/>
    <property type="molecule type" value="Genomic_DNA"/>
</dbReference>
<sequence>MKIRWINEEVKLIPGAPKWVEFTAKYPFVLFLPAAVLFTYAHYWNQWIWMEIRSNGKPSSGFF</sequence>
<organism evidence="2 3">
    <name type="scientific">Leptospira alexanderi serovar Manhao 3 str. L 60</name>
    <dbReference type="NCBI Taxonomy" id="1049759"/>
    <lineage>
        <taxon>Bacteria</taxon>
        <taxon>Pseudomonadati</taxon>
        <taxon>Spirochaetota</taxon>
        <taxon>Spirochaetia</taxon>
        <taxon>Leptospirales</taxon>
        <taxon>Leptospiraceae</taxon>
        <taxon>Leptospira</taxon>
    </lineage>
</organism>
<comment type="caution">
    <text evidence="2">The sequence shown here is derived from an EMBL/GenBank/DDBJ whole genome shotgun (WGS) entry which is preliminary data.</text>
</comment>
<keyword evidence="3" id="KW-1185">Reference proteome</keyword>
<name>V6I1S5_9LEPT</name>
<evidence type="ECO:0000313" key="3">
    <source>
        <dbReference type="Proteomes" id="UP000018747"/>
    </source>
</evidence>
<dbReference type="Proteomes" id="UP000018747">
    <property type="component" value="Unassembled WGS sequence"/>
</dbReference>
<dbReference type="RefSeq" id="WP_020983660.1">
    <property type="nucleotide sequence ID" value="NZ_AHMT02000016.1"/>
</dbReference>
<evidence type="ECO:0000256" key="1">
    <source>
        <dbReference type="SAM" id="Phobius"/>
    </source>
</evidence>
<evidence type="ECO:0000313" key="2">
    <source>
        <dbReference type="EMBL" id="EQA63791.1"/>
    </source>
</evidence>
<dbReference type="OrthoDB" id="335375at2"/>